<proteinExistence type="predicted"/>
<dbReference type="InterPro" id="IPR032710">
    <property type="entry name" value="NTF2-like_dom_sf"/>
</dbReference>
<gene>
    <name evidence="2" type="ORF">GPX89_39520</name>
</gene>
<accession>A0A7K1V9Q4</accession>
<evidence type="ECO:0000313" key="2">
    <source>
        <dbReference type="EMBL" id="MVU83316.1"/>
    </source>
</evidence>
<organism evidence="2 3">
    <name type="scientific">Nocardia terrae</name>
    <dbReference type="NCBI Taxonomy" id="2675851"/>
    <lineage>
        <taxon>Bacteria</taxon>
        <taxon>Bacillati</taxon>
        <taxon>Actinomycetota</taxon>
        <taxon>Actinomycetes</taxon>
        <taxon>Mycobacteriales</taxon>
        <taxon>Nocardiaceae</taxon>
        <taxon>Nocardia</taxon>
    </lineage>
</organism>
<keyword evidence="3" id="KW-1185">Reference proteome</keyword>
<dbReference type="Proteomes" id="UP000466794">
    <property type="component" value="Unassembled WGS sequence"/>
</dbReference>
<name>A0A7K1V9Q4_9NOCA</name>
<dbReference type="EMBL" id="WRPP01000013">
    <property type="protein sequence ID" value="MVU83316.1"/>
    <property type="molecule type" value="Genomic_DNA"/>
</dbReference>
<feature type="domain" description="SnoaL-like" evidence="1">
    <location>
        <begin position="3"/>
        <end position="106"/>
    </location>
</feature>
<evidence type="ECO:0000313" key="3">
    <source>
        <dbReference type="Proteomes" id="UP000466794"/>
    </source>
</evidence>
<sequence>MWNRDYDLAEKILAPEFVLRYAQPGASAYDAIRDPKSFVAQIQSFHDEVPGLSFAPDAVPVVEMDETGTGIVARPYRARITAPDGAITDISGTDILRAENGRIVEVWSVSGGLAGRSFYASN</sequence>
<evidence type="ECO:0000259" key="1">
    <source>
        <dbReference type="Pfam" id="PF12680"/>
    </source>
</evidence>
<dbReference type="Gene3D" id="3.10.450.50">
    <property type="match status" value="1"/>
</dbReference>
<dbReference type="AlphaFoldDB" id="A0A7K1V9Q4"/>
<dbReference type="Pfam" id="PF12680">
    <property type="entry name" value="SnoaL_2"/>
    <property type="match status" value="1"/>
</dbReference>
<dbReference type="SUPFAM" id="SSF54427">
    <property type="entry name" value="NTF2-like"/>
    <property type="match status" value="1"/>
</dbReference>
<protein>
    <recommendedName>
        <fullName evidence="1">SnoaL-like domain-containing protein</fullName>
    </recommendedName>
</protein>
<dbReference type="InterPro" id="IPR037401">
    <property type="entry name" value="SnoaL-like"/>
</dbReference>
<comment type="caution">
    <text evidence="2">The sequence shown here is derived from an EMBL/GenBank/DDBJ whole genome shotgun (WGS) entry which is preliminary data.</text>
</comment>
<reference evidence="2 3" key="1">
    <citation type="submission" date="2019-12" db="EMBL/GenBank/DDBJ databases">
        <title>Nocardia sp. nov. ET3-3 isolated from soil.</title>
        <authorList>
            <person name="Kanchanasin P."/>
            <person name="Tanasupawat S."/>
            <person name="Yuki M."/>
            <person name="Kudo T."/>
        </authorList>
    </citation>
    <scope>NUCLEOTIDE SEQUENCE [LARGE SCALE GENOMIC DNA]</scope>
    <source>
        <strain evidence="2 3">ET3-3</strain>
    </source>
</reference>